<name>A0A2P4ESJ9_9GAMM</name>
<sequence>MGRVFVEQLESYLLKHHPQVEQVNLIGHSLGGRVLATALKEGAVGQYFKIGDVLLMAAAVEVSTSEAAAMLCCVSGRLINAYSKSDRVLLMNVGETCIGRNEVGLFENVHMHGFGHSDYWPKLREVMEASKFSALSWPAGGLVPPPEEDFSKSDCVLYQVLKKSESRLLDAAVKYLKTSAWASFNECEPDKALAFAREFQLVAGNCLINLVRGNGLRYSQVLEMLADHFGMTSNLYGCARVVEYEERLVSYFFRNYFSNGHPLASATASQMKRVSQITYLEAVDDLSKRLTLTSSFQPREPSSSLALPGVRLLLASNSKIGTLIEAHRKASRLVIDLKTAIKPGYSALIPAVAIIYYARLQVNEEAWM</sequence>
<dbReference type="InterPro" id="IPR029058">
    <property type="entry name" value="AB_hydrolase_fold"/>
</dbReference>
<evidence type="ECO:0000313" key="6">
    <source>
        <dbReference type="Proteomes" id="UP000243451"/>
    </source>
</evidence>
<dbReference type="OrthoDB" id="7375852at2"/>
<dbReference type="GO" id="GO:0016020">
    <property type="term" value="C:membrane"/>
    <property type="evidence" value="ECO:0007669"/>
    <property type="project" value="UniProtKB-SubCell"/>
</dbReference>
<dbReference type="PANTHER" id="PTHR17920:SF3">
    <property type="entry name" value="TRANSMEMBRANE AND COILED-COIL DOMAIN-CONTAINING PROTEIN 4"/>
    <property type="match status" value="1"/>
</dbReference>
<dbReference type="PANTHER" id="PTHR17920">
    <property type="entry name" value="TRANSMEMBRANE AND COILED-COIL DOMAIN-CONTAINING PROTEIN 4 TMCO4"/>
    <property type="match status" value="1"/>
</dbReference>
<proteinExistence type="predicted"/>
<protein>
    <submittedName>
        <fullName evidence="5">DUF726 domain-containing protein</fullName>
    </submittedName>
</protein>
<comment type="caution">
    <text evidence="5">The sequence shown here is derived from an EMBL/GenBank/DDBJ whole genome shotgun (WGS) entry which is preliminary data.</text>
</comment>
<comment type="subcellular location">
    <subcellularLocation>
        <location evidence="1">Membrane</location>
        <topology evidence="1">Multi-pass membrane protein</topology>
    </subcellularLocation>
</comment>
<evidence type="ECO:0000256" key="3">
    <source>
        <dbReference type="ARBA" id="ARBA00022989"/>
    </source>
</evidence>
<accession>A0A2P4ESJ9</accession>
<keyword evidence="2" id="KW-0812">Transmembrane</keyword>
<dbReference type="EMBL" id="PPSK01000015">
    <property type="protein sequence ID" value="POB02027.1"/>
    <property type="molecule type" value="Genomic_DNA"/>
</dbReference>
<keyword evidence="4" id="KW-0472">Membrane</keyword>
<evidence type="ECO:0000256" key="2">
    <source>
        <dbReference type="ARBA" id="ARBA00022692"/>
    </source>
</evidence>
<evidence type="ECO:0000256" key="4">
    <source>
        <dbReference type="ARBA" id="ARBA00023136"/>
    </source>
</evidence>
<dbReference type="Gene3D" id="3.40.50.1820">
    <property type="entry name" value="alpha/beta hydrolase"/>
    <property type="match status" value="1"/>
</dbReference>
<dbReference type="SUPFAM" id="SSF53474">
    <property type="entry name" value="alpha/beta-Hydrolases"/>
    <property type="match status" value="1"/>
</dbReference>
<dbReference type="Pfam" id="PF05277">
    <property type="entry name" value="DUF726"/>
    <property type="match status" value="1"/>
</dbReference>
<gene>
    <name evidence="5" type="ORF">C1949_14350</name>
</gene>
<keyword evidence="3" id="KW-1133">Transmembrane helix</keyword>
<organism evidence="5 6">
    <name type="scientific">Halopseudomonas oceani</name>
    <dbReference type="NCBI Taxonomy" id="1708783"/>
    <lineage>
        <taxon>Bacteria</taxon>
        <taxon>Pseudomonadati</taxon>
        <taxon>Pseudomonadota</taxon>
        <taxon>Gammaproteobacteria</taxon>
        <taxon>Pseudomonadales</taxon>
        <taxon>Pseudomonadaceae</taxon>
        <taxon>Halopseudomonas</taxon>
    </lineage>
</organism>
<dbReference type="InterPro" id="IPR007941">
    <property type="entry name" value="DUF726"/>
</dbReference>
<evidence type="ECO:0000313" key="5">
    <source>
        <dbReference type="EMBL" id="POB02027.1"/>
    </source>
</evidence>
<dbReference type="Proteomes" id="UP000243451">
    <property type="component" value="Unassembled WGS sequence"/>
</dbReference>
<evidence type="ECO:0000256" key="1">
    <source>
        <dbReference type="ARBA" id="ARBA00004141"/>
    </source>
</evidence>
<reference evidence="5 6" key="1">
    <citation type="submission" date="2018-01" db="EMBL/GenBank/DDBJ databases">
        <title>Draft genome of the type strain Pseudomonas oceani DSM 100277 isolated from the deep water in Okinawa trough, northwestern Pacific Ocean.</title>
        <authorList>
            <person name="Gomila M."/>
            <person name="Mulet M."/>
            <person name="Garcia-Valdes E."/>
            <person name="Lalucat J."/>
        </authorList>
    </citation>
    <scope>NUCLEOTIDE SEQUENCE [LARGE SCALE GENOMIC DNA]</scope>
    <source>
        <strain evidence="5 6">DSM 100277</strain>
    </source>
</reference>
<keyword evidence="6" id="KW-1185">Reference proteome</keyword>
<dbReference type="AlphaFoldDB" id="A0A2P4ESJ9"/>